<dbReference type="EMBL" id="MK072079">
    <property type="protein sequence ID" value="AYV78478.1"/>
    <property type="molecule type" value="Genomic_DNA"/>
</dbReference>
<gene>
    <name evidence="2" type="ORF">Edafosvirus14_25</name>
</gene>
<evidence type="ECO:0000313" key="2">
    <source>
        <dbReference type="EMBL" id="AYV78478.1"/>
    </source>
</evidence>
<organism evidence="2">
    <name type="scientific">Edafosvirus sp</name>
    <dbReference type="NCBI Taxonomy" id="2487765"/>
    <lineage>
        <taxon>Viruses</taxon>
        <taxon>Varidnaviria</taxon>
        <taxon>Bamfordvirae</taxon>
        <taxon>Nucleocytoviricota</taxon>
        <taxon>Megaviricetes</taxon>
        <taxon>Imitervirales</taxon>
        <taxon>Mimiviridae</taxon>
        <taxon>Klosneuvirinae</taxon>
    </lineage>
</organism>
<sequence>MTHEDISLELLIKNQLECCVFHSDIFPKEHEIDEILIYPVEHNYDGFDIEQKYKFVWDHKNNICYDNCNYNGRMEKWHINELAGQQYKKEKKQLYEDLKIKIIELSKDLLLLDRETELSKNILIKMKGKLGVQKGKKKNDESENEDIKLEEQILKNYQIIETMKQKINDMKQEYADIDIKMKESNVILGQKIRKHIPFIKKGKSKLYEYVRKEEIIDEITEIMKIVMFERENKRIIKKKGILQLEPLKKLTIEQQKRL</sequence>
<reference evidence="2" key="1">
    <citation type="submission" date="2018-10" db="EMBL/GenBank/DDBJ databases">
        <title>Hidden diversity of soil giant viruses.</title>
        <authorList>
            <person name="Schulz F."/>
            <person name="Alteio L."/>
            <person name="Goudeau D."/>
            <person name="Ryan E.M."/>
            <person name="Malmstrom R.R."/>
            <person name="Blanchard J."/>
            <person name="Woyke T."/>
        </authorList>
    </citation>
    <scope>NUCLEOTIDE SEQUENCE</scope>
    <source>
        <strain evidence="2">EDV1</strain>
    </source>
</reference>
<accession>A0A3G4ZU97</accession>
<protein>
    <submittedName>
        <fullName evidence="2">Uncharacterized protein</fullName>
    </submittedName>
</protein>
<proteinExistence type="predicted"/>
<feature type="coiled-coil region" evidence="1">
    <location>
        <begin position="88"/>
        <end position="180"/>
    </location>
</feature>
<name>A0A3G4ZU97_9VIRU</name>
<evidence type="ECO:0000256" key="1">
    <source>
        <dbReference type="SAM" id="Coils"/>
    </source>
</evidence>
<keyword evidence="1" id="KW-0175">Coiled coil</keyword>